<dbReference type="InterPro" id="IPR008042">
    <property type="entry name" value="Retrotrans_Pao"/>
</dbReference>
<keyword evidence="2" id="KW-1185">Reference proteome</keyword>
<evidence type="ECO:0000313" key="2">
    <source>
        <dbReference type="Proteomes" id="UP000887013"/>
    </source>
</evidence>
<gene>
    <name evidence="1" type="ORF">NPIL_312801</name>
</gene>
<name>A0A8X6PGW5_NEPPI</name>
<dbReference type="OrthoDB" id="8057024at2759"/>
<evidence type="ECO:0000313" key="1">
    <source>
        <dbReference type="EMBL" id="GFT65800.1"/>
    </source>
</evidence>
<dbReference type="Proteomes" id="UP000887013">
    <property type="component" value="Unassembled WGS sequence"/>
</dbReference>
<sequence>MRTNSLNSFQQQLKCLPLVSTAVDSSEVQIHTFSDASQRAYGTVTFLRVKHMDRISVDLVTSKSYVAHLKKLFLPRLQLMGALLDACLTKEVKKLIDLKCPTTAFFLSFTEQISLQEESESKIFQPTPSGGMDPHF</sequence>
<dbReference type="PANTHER" id="PTHR47331">
    <property type="entry name" value="PHD-TYPE DOMAIN-CONTAINING PROTEIN"/>
    <property type="match status" value="1"/>
</dbReference>
<proteinExistence type="predicted"/>
<organism evidence="1 2">
    <name type="scientific">Nephila pilipes</name>
    <name type="common">Giant wood spider</name>
    <name type="synonym">Nephila maculata</name>
    <dbReference type="NCBI Taxonomy" id="299642"/>
    <lineage>
        <taxon>Eukaryota</taxon>
        <taxon>Metazoa</taxon>
        <taxon>Ecdysozoa</taxon>
        <taxon>Arthropoda</taxon>
        <taxon>Chelicerata</taxon>
        <taxon>Arachnida</taxon>
        <taxon>Araneae</taxon>
        <taxon>Araneomorphae</taxon>
        <taxon>Entelegynae</taxon>
        <taxon>Araneoidea</taxon>
        <taxon>Nephilidae</taxon>
        <taxon>Nephila</taxon>
    </lineage>
</organism>
<dbReference type="AlphaFoldDB" id="A0A8X6PGW5"/>
<accession>A0A8X6PGW5</accession>
<dbReference type="Pfam" id="PF05380">
    <property type="entry name" value="Peptidase_A17"/>
    <property type="match status" value="1"/>
</dbReference>
<dbReference type="PANTHER" id="PTHR47331:SF1">
    <property type="entry name" value="GAG-LIKE PROTEIN"/>
    <property type="match status" value="1"/>
</dbReference>
<dbReference type="EMBL" id="BMAW01115345">
    <property type="protein sequence ID" value="GFT65800.1"/>
    <property type="molecule type" value="Genomic_DNA"/>
</dbReference>
<protein>
    <submittedName>
        <fullName evidence="1">Uncharacterized protein</fullName>
    </submittedName>
</protein>
<reference evidence="1" key="1">
    <citation type="submission" date="2020-08" db="EMBL/GenBank/DDBJ databases">
        <title>Multicomponent nature underlies the extraordinary mechanical properties of spider dragline silk.</title>
        <authorList>
            <person name="Kono N."/>
            <person name="Nakamura H."/>
            <person name="Mori M."/>
            <person name="Yoshida Y."/>
            <person name="Ohtoshi R."/>
            <person name="Malay A.D."/>
            <person name="Moran D.A.P."/>
            <person name="Tomita M."/>
            <person name="Numata K."/>
            <person name="Arakawa K."/>
        </authorList>
    </citation>
    <scope>NUCLEOTIDE SEQUENCE</scope>
</reference>
<comment type="caution">
    <text evidence="1">The sequence shown here is derived from an EMBL/GenBank/DDBJ whole genome shotgun (WGS) entry which is preliminary data.</text>
</comment>